<organism evidence="1 2">
    <name type="scientific">Candidatus Staskawiczbacteria bacterium RIFCSPHIGHO2_12_FULL_38_11</name>
    <dbReference type="NCBI Taxonomy" id="1802209"/>
    <lineage>
        <taxon>Bacteria</taxon>
        <taxon>Candidatus Staskawicziibacteriota</taxon>
    </lineage>
</organism>
<name>A0A1G2I464_9BACT</name>
<dbReference type="Proteomes" id="UP000179214">
    <property type="component" value="Unassembled WGS sequence"/>
</dbReference>
<proteinExistence type="predicted"/>
<gene>
    <name evidence="1" type="ORF">A3F47_02470</name>
</gene>
<evidence type="ECO:0000313" key="2">
    <source>
        <dbReference type="Proteomes" id="UP000179214"/>
    </source>
</evidence>
<accession>A0A1G2I464</accession>
<sequence>MSYIHKNLADGRWITLSFAEQMANVGAEVGRAINWKKKDEKLSQLAFERGIELLDLTIDDKKNHGSRLGELCRLKEVLGDYFMGDNEYGSTKENWNSYFYFFNAAAAVKYF</sequence>
<comment type="caution">
    <text evidence="1">The sequence shown here is derived from an EMBL/GenBank/DDBJ whole genome shotgun (WGS) entry which is preliminary data.</text>
</comment>
<dbReference type="AlphaFoldDB" id="A0A1G2I464"/>
<dbReference type="EMBL" id="MHOV01000031">
    <property type="protein sequence ID" value="OGZ69614.1"/>
    <property type="molecule type" value="Genomic_DNA"/>
</dbReference>
<protein>
    <submittedName>
        <fullName evidence="1">Uncharacterized protein</fullName>
    </submittedName>
</protein>
<evidence type="ECO:0000313" key="1">
    <source>
        <dbReference type="EMBL" id="OGZ69614.1"/>
    </source>
</evidence>
<reference evidence="1 2" key="1">
    <citation type="journal article" date="2016" name="Nat. Commun.">
        <title>Thousands of microbial genomes shed light on interconnected biogeochemical processes in an aquifer system.</title>
        <authorList>
            <person name="Anantharaman K."/>
            <person name="Brown C.T."/>
            <person name="Hug L.A."/>
            <person name="Sharon I."/>
            <person name="Castelle C.J."/>
            <person name="Probst A.J."/>
            <person name="Thomas B.C."/>
            <person name="Singh A."/>
            <person name="Wilkins M.J."/>
            <person name="Karaoz U."/>
            <person name="Brodie E.L."/>
            <person name="Williams K.H."/>
            <person name="Hubbard S.S."/>
            <person name="Banfield J.F."/>
        </authorList>
    </citation>
    <scope>NUCLEOTIDE SEQUENCE [LARGE SCALE GENOMIC DNA]</scope>
</reference>